<proteinExistence type="predicted"/>
<evidence type="ECO:0000259" key="2">
    <source>
        <dbReference type="Pfam" id="PF05199"/>
    </source>
</evidence>
<dbReference type="Proteomes" id="UP000275385">
    <property type="component" value="Unassembled WGS sequence"/>
</dbReference>
<protein>
    <recommendedName>
        <fullName evidence="2">Glucose-methanol-choline oxidoreductase C-terminal domain-containing protein</fullName>
    </recommendedName>
</protein>
<dbReference type="InterPro" id="IPR007867">
    <property type="entry name" value="GMC_OxRtase_C"/>
</dbReference>
<evidence type="ECO:0000313" key="3">
    <source>
        <dbReference type="EMBL" id="RKU46334.1"/>
    </source>
</evidence>
<evidence type="ECO:0000313" key="4">
    <source>
        <dbReference type="Proteomes" id="UP000275385"/>
    </source>
</evidence>
<dbReference type="STRING" id="177199.A0A420YEY9"/>
<feature type="compositionally biased region" description="Polar residues" evidence="1">
    <location>
        <begin position="1"/>
        <end position="16"/>
    </location>
</feature>
<reference evidence="3 4" key="1">
    <citation type="submission" date="2018-08" db="EMBL/GenBank/DDBJ databases">
        <title>Draft genome of the lignicolous fungus Coniochaeta pulveracea.</title>
        <authorList>
            <person name="Borstlap C.J."/>
            <person name="De Witt R.N."/>
            <person name="Botha A."/>
            <person name="Volschenk H."/>
        </authorList>
    </citation>
    <scope>NUCLEOTIDE SEQUENCE [LARGE SCALE GENOMIC DNA]</scope>
    <source>
        <strain evidence="3 4">CAB683</strain>
    </source>
</reference>
<keyword evidence="4" id="KW-1185">Reference proteome</keyword>
<feature type="region of interest" description="Disordered" evidence="1">
    <location>
        <begin position="1"/>
        <end position="20"/>
    </location>
</feature>
<dbReference type="Pfam" id="PF05199">
    <property type="entry name" value="GMC_oxred_C"/>
    <property type="match status" value="1"/>
</dbReference>
<dbReference type="OrthoDB" id="269227at2759"/>
<dbReference type="AlphaFoldDB" id="A0A420YEY9"/>
<comment type="caution">
    <text evidence="3">The sequence shown here is derived from an EMBL/GenBank/DDBJ whole genome shotgun (WGS) entry which is preliminary data.</text>
</comment>
<feature type="domain" description="Glucose-methanol-choline oxidoreductase C-terminal" evidence="2">
    <location>
        <begin position="5"/>
        <end position="70"/>
    </location>
</feature>
<dbReference type="SUPFAM" id="SSF54373">
    <property type="entry name" value="FAD-linked reductases, C-terminal domain"/>
    <property type="match status" value="1"/>
</dbReference>
<accession>A0A420YEY9</accession>
<sequence>MMNNQSSGQVSLQSSDPADPPKIDLNFLDHPYDVRTTIEALRKCAELLLESRVIPTDPRLALGPQSLSDEAILVRCLFQIRAFPGLNVVGTDKILGLHSRQSHPSLARGWNCEDGQRSDRRDMCDARL</sequence>
<evidence type="ECO:0000256" key="1">
    <source>
        <dbReference type="SAM" id="MobiDB-lite"/>
    </source>
</evidence>
<dbReference type="EMBL" id="QVQW01000015">
    <property type="protein sequence ID" value="RKU46334.1"/>
    <property type="molecule type" value="Genomic_DNA"/>
</dbReference>
<dbReference type="Gene3D" id="3.30.560.10">
    <property type="entry name" value="Glucose Oxidase, domain 3"/>
    <property type="match status" value="1"/>
</dbReference>
<gene>
    <name evidence="3" type="ORF">DL546_008498</name>
</gene>
<name>A0A420YEY9_9PEZI</name>
<organism evidence="3 4">
    <name type="scientific">Coniochaeta pulveracea</name>
    <dbReference type="NCBI Taxonomy" id="177199"/>
    <lineage>
        <taxon>Eukaryota</taxon>
        <taxon>Fungi</taxon>
        <taxon>Dikarya</taxon>
        <taxon>Ascomycota</taxon>
        <taxon>Pezizomycotina</taxon>
        <taxon>Sordariomycetes</taxon>
        <taxon>Sordariomycetidae</taxon>
        <taxon>Coniochaetales</taxon>
        <taxon>Coniochaetaceae</taxon>
        <taxon>Coniochaeta</taxon>
    </lineage>
</organism>
<dbReference type="GO" id="GO:0016614">
    <property type="term" value="F:oxidoreductase activity, acting on CH-OH group of donors"/>
    <property type="evidence" value="ECO:0007669"/>
    <property type="project" value="InterPro"/>
</dbReference>